<name>A0ABS1VD98_9PROT</name>
<protein>
    <submittedName>
        <fullName evidence="1">Uncharacterized protein</fullName>
    </submittedName>
</protein>
<accession>A0ABS1VD98</accession>
<gene>
    <name evidence="1" type="ORF">JMJ55_30675</name>
</gene>
<comment type="caution">
    <text evidence="1">The sequence shown here is derived from an EMBL/GenBank/DDBJ whole genome shotgun (WGS) entry which is preliminary data.</text>
</comment>
<sequence length="77" mass="8244">GAVEAVVSWLQRGRVDWLPAARPDDSAARLARFLDATLTRQATAAGLRLPPETLAALRTWLGLPAPRPTEAMAAEDP</sequence>
<evidence type="ECO:0000313" key="1">
    <source>
        <dbReference type="EMBL" id="MBL6459659.1"/>
    </source>
</evidence>
<feature type="non-terminal residue" evidence="1">
    <location>
        <position position="1"/>
    </location>
</feature>
<dbReference type="RefSeq" id="WP_202829377.1">
    <property type="nucleotide sequence ID" value="NZ_JAEUXJ010000136.1"/>
</dbReference>
<dbReference type="Proteomes" id="UP000606490">
    <property type="component" value="Unassembled WGS sequence"/>
</dbReference>
<evidence type="ECO:0000313" key="2">
    <source>
        <dbReference type="Proteomes" id="UP000606490"/>
    </source>
</evidence>
<organism evidence="1 2">
    <name type="scientific">Belnapia mucosa</name>
    <dbReference type="NCBI Taxonomy" id="2804532"/>
    <lineage>
        <taxon>Bacteria</taxon>
        <taxon>Pseudomonadati</taxon>
        <taxon>Pseudomonadota</taxon>
        <taxon>Alphaproteobacteria</taxon>
        <taxon>Acetobacterales</taxon>
        <taxon>Roseomonadaceae</taxon>
        <taxon>Belnapia</taxon>
    </lineage>
</organism>
<reference evidence="1 2" key="1">
    <citation type="submission" date="2021-01" db="EMBL/GenBank/DDBJ databases">
        <title>Belnapia mucosa sp. nov. and Belnapia arida sp. nov., isolated from the Tabernas Desert (Almeria, Spain).</title>
        <authorList>
            <person name="Molina-Menor E."/>
            <person name="Vidal-Verdu A."/>
            <person name="Calonge A."/>
            <person name="Satari L."/>
            <person name="Pereto Magraner J."/>
            <person name="Porcar Miralles M."/>
        </authorList>
    </citation>
    <scope>NUCLEOTIDE SEQUENCE [LARGE SCALE GENOMIC DNA]</scope>
    <source>
        <strain evidence="1 2">T6</strain>
    </source>
</reference>
<keyword evidence="2" id="KW-1185">Reference proteome</keyword>
<proteinExistence type="predicted"/>
<dbReference type="EMBL" id="JAEUXJ010000136">
    <property type="protein sequence ID" value="MBL6459659.1"/>
    <property type="molecule type" value="Genomic_DNA"/>
</dbReference>